<dbReference type="InterPro" id="IPR011873">
    <property type="entry name" value="CHP02147"/>
</dbReference>
<dbReference type="AlphaFoldDB" id="Q6MQ06"/>
<dbReference type="KEGG" id="bba:Bd0681"/>
<dbReference type="Proteomes" id="UP000008080">
    <property type="component" value="Chromosome"/>
</dbReference>
<dbReference type="EMBL" id="BX842647">
    <property type="protein sequence ID" value="CAE78641.1"/>
    <property type="molecule type" value="Genomic_DNA"/>
</dbReference>
<organism evidence="2 3">
    <name type="scientific">Bdellovibrio bacteriovorus (strain ATCC 15356 / DSM 50701 / NCIMB 9529 / HD100)</name>
    <dbReference type="NCBI Taxonomy" id="264462"/>
    <lineage>
        <taxon>Bacteria</taxon>
        <taxon>Pseudomonadati</taxon>
        <taxon>Bdellovibrionota</taxon>
        <taxon>Bdellovibrionia</taxon>
        <taxon>Bdellovibrionales</taxon>
        <taxon>Pseudobdellovibrionaceae</taxon>
        <taxon>Bdellovibrio</taxon>
    </lineage>
</organism>
<dbReference type="STRING" id="264462.Bd0681"/>
<dbReference type="RefSeq" id="WP_011163243.1">
    <property type="nucleotide sequence ID" value="NC_005363.1"/>
</dbReference>
<dbReference type="InterPro" id="IPR025537">
    <property type="entry name" value="DUF4423"/>
</dbReference>
<evidence type="ECO:0000313" key="2">
    <source>
        <dbReference type="EMBL" id="CAE78641.1"/>
    </source>
</evidence>
<dbReference type="HOGENOM" id="CLU_1036919_0_0_7"/>
<feature type="domain" description="DUF4423" evidence="1">
    <location>
        <begin position="104"/>
        <end position="265"/>
    </location>
</feature>
<evidence type="ECO:0000313" key="3">
    <source>
        <dbReference type="Proteomes" id="UP000008080"/>
    </source>
</evidence>
<gene>
    <name evidence="2" type="ordered locus">Bd0681</name>
</gene>
<evidence type="ECO:0000259" key="1">
    <source>
        <dbReference type="Pfam" id="PF14394"/>
    </source>
</evidence>
<dbReference type="NCBIfam" id="TIGR02147">
    <property type="entry name" value="Fsuc_second"/>
    <property type="match status" value="1"/>
</dbReference>
<dbReference type="eggNOG" id="COG1846">
    <property type="taxonomic scope" value="Bacteria"/>
</dbReference>
<name>Q6MQ06_BDEBA</name>
<reference evidence="2 3" key="1">
    <citation type="journal article" date="2004" name="Science">
        <title>A predator unmasked: life cycle of Bdellovibrio bacteriovorus from a genomic perspective.</title>
        <authorList>
            <person name="Rendulic S."/>
            <person name="Jagtap P."/>
            <person name="Rosinus A."/>
            <person name="Eppinger M."/>
            <person name="Baar C."/>
            <person name="Lanz C."/>
            <person name="Keller H."/>
            <person name="Lambert C."/>
            <person name="Evans K.J."/>
            <person name="Goesmann A."/>
            <person name="Meyer F."/>
            <person name="Sockett R.E."/>
            <person name="Schuster S.C."/>
        </authorList>
    </citation>
    <scope>NUCLEOTIDE SEQUENCE [LARGE SCALE GENOMIC DNA]</scope>
    <source>
        <strain evidence="3">ATCC 15356 / DSM 50701 / NCIMB 9529 / HD100</strain>
    </source>
</reference>
<dbReference type="Pfam" id="PF14394">
    <property type="entry name" value="DUF4423"/>
    <property type="match status" value="1"/>
</dbReference>
<proteinExistence type="predicted"/>
<keyword evidence="3" id="KW-1185">Reference proteome</keyword>
<dbReference type="GeneID" id="93011769"/>
<sequence length="265" mass="30647">MNIFDFKSYKTFLRAYCDSERGALTRLSEAANTQKSYLSACLNGKGQLSLDQAFGVAEYLNMSDYEQDYFYLLIDKEKAVTPALRRRLESKAKDMSREAFRLKNQQKDSVIVTEQDSNIGFYYATWLATAIHTLTSVPQFQSIASLEKRLNLNQASVATIIGYLEKMELIKKSGDKYRWNSSNIHLEDSSVWISSHHTNWRARAMDNVQKNDREATHYSSIQSFSEEDFEKLKKKIAYFISDFNKVADPSEPEDAYCFNIDLFRV</sequence>
<accession>Q6MQ06</accession>
<protein>
    <recommendedName>
        <fullName evidence="1">DUF4423 domain-containing protein</fullName>
    </recommendedName>
</protein>